<dbReference type="Proteomes" id="UP000570595">
    <property type="component" value="Unassembled WGS sequence"/>
</dbReference>
<keyword evidence="2" id="KW-0808">Transferase</keyword>
<feature type="signal peptide" evidence="4">
    <location>
        <begin position="1"/>
        <end position="21"/>
    </location>
</feature>
<dbReference type="AlphaFoldDB" id="A0A7J6M5N4"/>
<comment type="caution">
    <text evidence="6">The sequence shown here is derived from an EMBL/GenBank/DDBJ whole genome shotgun (WGS) entry which is preliminary data.</text>
</comment>
<evidence type="ECO:0000313" key="6">
    <source>
        <dbReference type="EMBL" id="KAF4666893.1"/>
    </source>
</evidence>
<evidence type="ECO:0000256" key="1">
    <source>
        <dbReference type="ARBA" id="ARBA00022676"/>
    </source>
</evidence>
<accession>A0A7J6M5N4</accession>
<dbReference type="SUPFAM" id="SSF48452">
    <property type="entry name" value="TPR-like"/>
    <property type="match status" value="1"/>
</dbReference>
<dbReference type="InterPro" id="IPR007657">
    <property type="entry name" value="Glycosyltransferase_61"/>
</dbReference>
<protein>
    <recommendedName>
        <fullName evidence="5">Glycosyltransferase 61 catalytic domain-containing protein</fullName>
    </recommendedName>
</protein>
<evidence type="ECO:0000313" key="7">
    <source>
        <dbReference type="Proteomes" id="UP000570595"/>
    </source>
</evidence>
<proteinExistence type="predicted"/>
<gene>
    <name evidence="6" type="ORF">FOZ61_009101</name>
</gene>
<feature type="chain" id="PRO_5029532224" description="Glycosyltransferase 61 catalytic domain-containing protein" evidence="4">
    <location>
        <begin position="22"/>
        <end position="567"/>
    </location>
</feature>
<dbReference type="OrthoDB" id="529273at2759"/>
<reference evidence="6 7" key="1">
    <citation type="submission" date="2020-04" db="EMBL/GenBank/DDBJ databases">
        <title>Perkinsus olseni comparative genomics.</title>
        <authorList>
            <person name="Bogema D.R."/>
        </authorList>
    </citation>
    <scope>NUCLEOTIDE SEQUENCE [LARGE SCALE GENOMIC DNA]</scope>
    <source>
        <strain evidence="6">ATCC PRA-179</strain>
    </source>
</reference>
<evidence type="ECO:0000256" key="2">
    <source>
        <dbReference type="ARBA" id="ARBA00022679"/>
    </source>
</evidence>
<name>A0A7J6M5N4_PEROL</name>
<keyword evidence="3" id="KW-0325">Glycoprotein</keyword>
<organism evidence="6 7">
    <name type="scientific">Perkinsus olseni</name>
    <name type="common">Perkinsus atlanticus</name>
    <dbReference type="NCBI Taxonomy" id="32597"/>
    <lineage>
        <taxon>Eukaryota</taxon>
        <taxon>Sar</taxon>
        <taxon>Alveolata</taxon>
        <taxon>Perkinsozoa</taxon>
        <taxon>Perkinsea</taxon>
        <taxon>Perkinsida</taxon>
        <taxon>Perkinsidae</taxon>
        <taxon>Perkinsus</taxon>
    </lineage>
</organism>
<keyword evidence="1" id="KW-0328">Glycosyltransferase</keyword>
<dbReference type="EMBL" id="JABAHT010000064">
    <property type="protein sequence ID" value="KAF4666893.1"/>
    <property type="molecule type" value="Genomic_DNA"/>
</dbReference>
<evidence type="ECO:0000256" key="3">
    <source>
        <dbReference type="ARBA" id="ARBA00023180"/>
    </source>
</evidence>
<evidence type="ECO:0000259" key="5">
    <source>
        <dbReference type="Pfam" id="PF04577"/>
    </source>
</evidence>
<sequence length="567" mass="62732">MHLSSPWAAVLVLFLAAAVESDDRYDGLCEEMLVLAGKASQAAAQSRFEEAFGLLQKVRDLYLEAAALEPDDPQAHMTMANLELNANYMDRSLALWEEARRAVEKSEGSTLSSVEAQRLREHIHERSRIAEIGKVSMERDRVYKDGQGNITRSIELARRQVELVPEHPTYLHDLGTMYMMLSEVDPDVAWPMAVKYLREAQTAAIRRASPVLRCAVEGRIGEVVEEGKLTLSEVELMGGDAVMFHRPSCTLTMVSAHLYLNLAQNLPFADPVHGTAAPAMEKRPRIYKGKVFVTVGYRSTMFYHFLLESLARLVAMQDIRATTHPQILLPWAPFVDEFTDIVLKGLGIENARKVYYPTEGSRQARARLSEVVTYSWPTVADQSYGLPLHCITPSHLLRELRGAMVRGAGGVNGEASEVPLVLWIVRKASRDETRILKNERQLVAALRKIGGIDVREFDGAEAAAEDAVALFSRAAVVVGVHGAGLSNILFCEEGAAVVELGFANPLVWHYMYIAKALGLRYERVLLDGAGQDERAMGKKKVSVNVEAAVGAVRRALGDMGRVVHDEM</sequence>
<dbReference type="PANTHER" id="PTHR20961">
    <property type="entry name" value="GLYCOSYLTRANSFERASE"/>
    <property type="match status" value="1"/>
</dbReference>
<keyword evidence="4" id="KW-0732">Signal</keyword>
<dbReference type="Gene3D" id="1.25.40.10">
    <property type="entry name" value="Tetratricopeptide repeat domain"/>
    <property type="match status" value="1"/>
</dbReference>
<evidence type="ECO:0000256" key="4">
    <source>
        <dbReference type="SAM" id="SignalP"/>
    </source>
</evidence>
<dbReference type="InterPro" id="IPR049625">
    <property type="entry name" value="Glyco_transf_61_cat"/>
</dbReference>
<feature type="domain" description="Glycosyltransferase 61 catalytic" evidence="5">
    <location>
        <begin position="302"/>
        <end position="498"/>
    </location>
</feature>
<dbReference type="GO" id="GO:0016757">
    <property type="term" value="F:glycosyltransferase activity"/>
    <property type="evidence" value="ECO:0007669"/>
    <property type="project" value="UniProtKB-KW"/>
</dbReference>
<dbReference type="Pfam" id="PF04577">
    <property type="entry name" value="Glyco_transf_61"/>
    <property type="match status" value="1"/>
</dbReference>
<dbReference type="InterPro" id="IPR011990">
    <property type="entry name" value="TPR-like_helical_dom_sf"/>
</dbReference>